<comment type="caution">
    <text evidence="1">The sequence shown here is derived from an EMBL/GenBank/DDBJ whole genome shotgun (WGS) entry which is preliminary data.</text>
</comment>
<dbReference type="InterPro" id="IPR019587">
    <property type="entry name" value="Polyketide_cyclase/dehydratase"/>
</dbReference>
<dbReference type="Proteomes" id="UP000235005">
    <property type="component" value="Unassembled WGS sequence"/>
</dbReference>
<dbReference type="EMBL" id="PKUS01000003">
    <property type="protein sequence ID" value="PLW69833.1"/>
    <property type="molecule type" value="Genomic_DNA"/>
</dbReference>
<dbReference type="CDD" id="cd07822">
    <property type="entry name" value="SRPBCC_4"/>
    <property type="match status" value="1"/>
</dbReference>
<reference evidence="1 2" key="1">
    <citation type="submission" date="2018-01" db="EMBL/GenBank/DDBJ databases">
        <title>The draft genome sequence of Halioglobus lutimaris HF004.</title>
        <authorList>
            <person name="Du Z.-J."/>
            <person name="Shi M.-J."/>
        </authorList>
    </citation>
    <scope>NUCLEOTIDE SEQUENCE [LARGE SCALE GENOMIC DNA]</scope>
    <source>
        <strain evidence="1 2">HF004</strain>
    </source>
</reference>
<dbReference type="Pfam" id="PF10604">
    <property type="entry name" value="Polyketide_cyc2"/>
    <property type="match status" value="1"/>
</dbReference>
<dbReference type="Gene3D" id="3.30.530.20">
    <property type="match status" value="1"/>
</dbReference>
<accession>A0A2N5X5S9</accession>
<dbReference type="InterPro" id="IPR023393">
    <property type="entry name" value="START-like_dom_sf"/>
</dbReference>
<dbReference type="SUPFAM" id="SSF55961">
    <property type="entry name" value="Bet v1-like"/>
    <property type="match status" value="1"/>
</dbReference>
<sequence length="156" mass="18000">MITEDAVYSDRVAIGAPAKLVWEILLDFERYSEWNGFCPSLENHSLEIGSAVDMMIDLGNGPSRQVEYISRIESERCIAWRMPNRQDDPVHAVRSQYIEPRDEESCIYWTVDEFSGPAMATMMEQLAAAVEAGFNRCAYDLKERAERLYQIHRQET</sequence>
<evidence type="ECO:0000313" key="1">
    <source>
        <dbReference type="EMBL" id="PLW69833.1"/>
    </source>
</evidence>
<evidence type="ECO:0000313" key="2">
    <source>
        <dbReference type="Proteomes" id="UP000235005"/>
    </source>
</evidence>
<dbReference type="OrthoDB" id="191189at2"/>
<organism evidence="1 2">
    <name type="scientific">Pseudohalioglobus lutimaris</name>
    <dbReference type="NCBI Taxonomy" id="1737061"/>
    <lineage>
        <taxon>Bacteria</taxon>
        <taxon>Pseudomonadati</taxon>
        <taxon>Pseudomonadota</taxon>
        <taxon>Gammaproteobacteria</taxon>
        <taxon>Cellvibrionales</taxon>
        <taxon>Halieaceae</taxon>
        <taxon>Pseudohalioglobus</taxon>
    </lineage>
</organism>
<gene>
    <name evidence="1" type="ORF">C0039_04680</name>
</gene>
<name>A0A2N5X5S9_9GAMM</name>
<protein>
    <submittedName>
        <fullName evidence="1">SRPBCC domain-containing protein</fullName>
    </submittedName>
</protein>
<dbReference type="AlphaFoldDB" id="A0A2N5X5S9"/>
<keyword evidence="2" id="KW-1185">Reference proteome</keyword>
<proteinExistence type="predicted"/>
<dbReference type="RefSeq" id="WP_101517397.1">
    <property type="nucleotide sequence ID" value="NZ_PKUS01000003.1"/>
</dbReference>